<dbReference type="InterPro" id="IPR010559">
    <property type="entry name" value="Sig_transdc_His_kin_internal"/>
</dbReference>
<name>A0AA37N2P4_9FIRM</name>
<dbReference type="Gene3D" id="6.10.340.10">
    <property type="match status" value="1"/>
</dbReference>
<keyword evidence="3" id="KW-0808">Transferase</keyword>
<dbReference type="GO" id="GO:0000155">
    <property type="term" value="F:phosphorelay sensor kinase activity"/>
    <property type="evidence" value="ECO:0007669"/>
    <property type="project" value="InterPro"/>
</dbReference>
<evidence type="ECO:0000313" key="7">
    <source>
        <dbReference type="EMBL" id="GKG98972.1"/>
    </source>
</evidence>
<dbReference type="InterPro" id="IPR036890">
    <property type="entry name" value="HATPase_C_sf"/>
</dbReference>
<dbReference type="Gene3D" id="3.30.565.10">
    <property type="entry name" value="Histidine kinase-like ATPase, C-terminal domain"/>
    <property type="match status" value="1"/>
</dbReference>
<feature type="domain" description="HAMP" evidence="6">
    <location>
        <begin position="354"/>
        <end position="406"/>
    </location>
</feature>
<evidence type="ECO:0000256" key="4">
    <source>
        <dbReference type="ARBA" id="ARBA00022777"/>
    </source>
</evidence>
<dbReference type="PANTHER" id="PTHR34220:SF7">
    <property type="entry name" value="SENSOR HISTIDINE KINASE YPDA"/>
    <property type="match status" value="1"/>
</dbReference>
<feature type="transmembrane region" description="Helical" evidence="5">
    <location>
        <begin position="333"/>
        <end position="357"/>
    </location>
</feature>
<dbReference type="InterPro" id="IPR003660">
    <property type="entry name" value="HAMP_dom"/>
</dbReference>
<keyword evidence="5" id="KW-0472">Membrane</keyword>
<reference evidence="7" key="1">
    <citation type="submission" date="2022-01" db="EMBL/GenBank/DDBJ databases">
        <title>Novel bile acid biosynthetic pathways are enriched in the microbiome of centenarians.</title>
        <authorList>
            <person name="Sato Y."/>
            <person name="Atarashi K."/>
            <person name="Plichta R.D."/>
            <person name="Arai Y."/>
            <person name="Sasajima S."/>
            <person name="Kearney M.S."/>
            <person name="Suda W."/>
            <person name="Takeshita K."/>
            <person name="Sasaki T."/>
            <person name="Okamoto S."/>
            <person name="Skelly N.A."/>
            <person name="Okamura Y."/>
            <person name="Vlamakis H."/>
            <person name="Li Y."/>
            <person name="Tanoue T."/>
            <person name="Takei H."/>
            <person name="Nittono H."/>
            <person name="Narushima S."/>
            <person name="Irie J."/>
            <person name="Itoh H."/>
            <person name="Moriya K."/>
            <person name="Sugiura Y."/>
            <person name="Suematsu M."/>
            <person name="Moritoki N."/>
            <person name="Shibata S."/>
            <person name="Littman R.D."/>
            <person name="Fischbach A.M."/>
            <person name="Uwamino Y."/>
            <person name="Inoue T."/>
            <person name="Honda A."/>
            <person name="Hattori M."/>
            <person name="Murai T."/>
            <person name="Xavier J.R."/>
            <person name="Hirose N."/>
            <person name="Honda K."/>
        </authorList>
    </citation>
    <scope>NUCLEOTIDE SEQUENCE</scope>
    <source>
        <strain evidence="7">CE91-St55</strain>
    </source>
</reference>
<sequence>METLEKRNDLVGRLLGICRKTSIFVRLIILSCTLLMIPSCLLIFLTFHVYTSDLFKTTLQLFKNNNLLIGSSISHVLKQNEQFLYEIYSDEELTGALIELYRLENNPEEDLSDKKEILRDQINSRLYHYYTDGDSLIRSIQIITEYDQFSPVSTYGNMAGAWIPDISAFRDSDIYQKTIRASGTPVWFDPPQFYNTFYHQTMFNTPLVDTFVLARSIPSYQVNSSLGIIVINLDMKSLLKNVDASTLTSDSNLLLMGSQPLWSFNVNIEGPTLASDDPVMEQVKGREEGDIEAVIRGEACELTFLRITGTDMYLINLAYRDRLFERPLMLRRFSFLVLAVSLIIAVFIAYIITVSIVSPLNRLKNTMQTASRGNLEVEYEDPAGDEVGILGQKYNEMIADLKSLIQETYVSELNKRHLEMLKKEAELNAFQMQINPHFLYNTLDMIRWKAIAEEQGDGEVSHMIKQFSDLLRLGIKKNSVIVPFSEELSHVDAYLAIINLRYSEPIQLTVDLPFDPGGVTIAKLSLQPLVENSVIHGFDSTPAEISHKRIAISGFIEQNLIHILVEDNGIGMTQEQMEALNRELKDRVHTQGGIGVFNVNERLKLYFGDDCGLHYQSSPLGGTGIEMLLPRQSQEQEI</sequence>
<dbReference type="SUPFAM" id="SSF55874">
    <property type="entry name" value="ATPase domain of HSP90 chaperone/DNA topoisomerase II/histidine kinase"/>
    <property type="match status" value="1"/>
</dbReference>
<dbReference type="InterPro" id="IPR003594">
    <property type="entry name" value="HATPase_dom"/>
</dbReference>
<dbReference type="GO" id="GO:0016020">
    <property type="term" value="C:membrane"/>
    <property type="evidence" value="ECO:0007669"/>
    <property type="project" value="UniProtKB-SubCell"/>
</dbReference>
<dbReference type="SMART" id="SM00304">
    <property type="entry name" value="HAMP"/>
    <property type="match status" value="1"/>
</dbReference>
<evidence type="ECO:0000259" key="6">
    <source>
        <dbReference type="PROSITE" id="PS50885"/>
    </source>
</evidence>
<evidence type="ECO:0000313" key="8">
    <source>
        <dbReference type="Proteomes" id="UP001055091"/>
    </source>
</evidence>
<dbReference type="EMBL" id="BQNJ01000001">
    <property type="protein sequence ID" value="GKG98972.1"/>
    <property type="molecule type" value="Genomic_DNA"/>
</dbReference>
<evidence type="ECO:0000256" key="2">
    <source>
        <dbReference type="ARBA" id="ARBA00022553"/>
    </source>
</evidence>
<dbReference type="SUPFAM" id="SSF158472">
    <property type="entry name" value="HAMP domain-like"/>
    <property type="match status" value="1"/>
</dbReference>
<dbReference type="SMART" id="SM00387">
    <property type="entry name" value="HATPase_c"/>
    <property type="match status" value="1"/>
</dbReference>
<dbReference type="Pfam" id="PF06580">
    <property type="entry name" value="His_kinase"/>
    <property type="match status" value="1"/>
</dbReference>
<dbReference type="PROSITE" id="PS50885">
    <property type="entry name" value="HAMP"/>
    <property type="match status" value="1"/>
</dbReference>
<keyword evidence="5" id="KW-0812">Transmembrane</keyword>
<evidence type="ECO:0000256" key="3">
    <source>
        <dbReference type="ARBA" id="ARBA00022679"/>
    </source>
</evidence>
<dbReference type="InterPro" id="IPR050640">
    <property type="entry name" value="Bact_2-comp_sensor_kinase"/>
</dbReference>
<proteinExistence type="predicted"/>
<keyword evidence="5" id="KW-1133">Transmembrane helix</keyword>
<accession>A0AA37N2P4</accession>
<dbReference type="PANTHER" id="PTHR34220">
    <property type="entry name" value="SENSOR HISTIDINE KINASE YPDA"/>
    <property type="match status" value="1"/>
</dbReference>
<dbReference type="RefSeq" id="WP_138313070.1">
    <property type="nucleotide sequence ID" value="NZ_BQNJ01000001.1"/>
</dbReference>
<dbReference type="Proteomes" id="UP001055091">
    <property type="component" value="Unassembled WGS sequence"/>
</dbReference>
<protein>
    <submittedName>
        <fullName evidence="7">Sensor histidine kinase YesM</fullName>
    </submittedName>
</protein>
<keyword evidence="4 7" id="KW-0418">Kinase</keyword>
<comment type="subcellular location">
    <subcellularLocation>
        <location evidence="1">Membrane</location>
    </subcellularLocation>
</comment>
<evidence type="ECO:0000256" key="5">
    <source>
        <dbReference type="SAM" id="Phobius"/>
    </source>
</evidence>
<dbReference type="AlphaFoldDB" id="A0AA37N2P4"/>
<dbReference type="Pfam" id="PF02518">
    <property type="entry name" value="HATPase_c"/>
    <property type="match status" value="1"/>
</dbReference>
<evidence type="ECO:0000256" key="1">
    <source>
        <dbReference type="ARBA" id="ARBA00004370"/>
    </source>
</evidence>
<feature type="transmembrane region" description="Helical" evidence="5">
    <location>
        <begin position="23"/>
        <end position="47"/>
    </location>
</feature>
<dbReference type="Pfam" id="PF00672">
    <property type="entry name" value="HAMP"/>
    <property type="match status" value="1"/>
</dbReference>
<organism evidence="7 8">
    <name type="scientific">Hungatella hathewayi</name>
    <dbReference type="NCBI Taxonomy" id="154046"/>
    <lineage>
        <taxon>Bacteria</taxon>
        <taxon>Bacillati</taxon>
        <taxon>Bacillota</taxon>
        <taxon>Clostridia</taxon>
        <taxon>Lachnospirales</taxon>
        <taxon>Lachnospiraceae</taxon>
        <taxon>Hungatella</taxon>
    </lineage>
</organism>
<dbReference type="CDD" id="cd06225">
    <property type="entry name" value="HAMP"/>
    <property type="match status" value="1"/>
</dbReference>
<gene>
    <name evidence="7" type="primary">yesM_5</name>
    <name evidence="7" type="ORF">CE91St55_09540</name>
</gene>
<keyword evidence="2" id="KW-0597">Phosphoprotein</keyword>
<comment type="caution">
    <text evidence="7">The sequence shown here is derived from an EMBL/GenBank/DDBJ whole genome shotgun (WGS) entry which is preliminary data.</text>
</comment>